<comment type="caution">
    <text evidence="8">The sequence shown here is derived from an EMBL/GenBank/DDBJ whole genome shotgun (WGS) entry which is preliminary data.</text>
</comment>
<dbReference type="InterPro" id="IPR006612">
    <property type="entry name" value="THAP_Znf"/>
</dbReference>
<keyword evidence="1" id="KW-0479">Metal-binding</keyword>
<evidence type="ECO:0000256" key="6">
    <source>
        <dbReference type="SAM" id="MobiDB-lite"/>
    </source>
</evidence>
<evidence type="ECO:0000256" key="1">
    <source>
        <dbReference type="ARBA" id="ARBA00022723"/>
    </source>
</evidence>
<protein>
    <recommendedName>
        <fullName evidence="7">THAP-type domain-containing protein</fullName>
    </recommendedName>
</protein>
<accession>A0AAW0NIT9</accession>
<evidence type="ECO:0000313" key="9">
    <source>
        <dbReference type="Proteomes" id="UP001460270"/>
    </source>
</evidence>
<evidence type="ECO:0000256" key="3">
    <source>
        <dbReference type="ARBA" id="ARBA00022833"/>
    </source>
</evidence>
<dbReference type="SUPFAM" id="SSF57716">
    <property type="entry name" value="Glucocorticoid receptor-like (DNA-binding domain)"/>
    <property type="match status" value="1"/>
</dbReference>
<feature type="region of interest" description="Disordered" evidence="6">
    <location>
        <begin position="700"/>
        <end position="733"/>
    </location>
</feature>
<feature type="compositionally biased region" description="Acidic residues" evidence="6">
    <location>
        <begin position="183"/>
        <end position="193"/>
    </location>
</feature>
<dbReference type="GO" id="GO:0008270">
    <property type="term" value="F:zinc ion binding"/>
    <property type="evidence" value="ECO:0007669"/>
    <property type="project" value="UniProtKB-KW"/>
</dbReference>
<gene>
    <name evidence="8" type="ORF">WMY93_018424</name>
</gene>
<dbReference type="GO" id="GO:0003677">
    <property type="term" value="F:DNA binding"/>
    <property type="evidence" value="ECO:0007669"/>
    <property type="project" value="UniProtKB-UniRule"/>
</dbReference>
<dbReference type="SMART" id="SM00980">
    <property type="entry name" value="THAP"/>
    <property type="match status" value="1"/>
</dbReference>
<dbReference type="EMBL" id="JBBPFD010000013">
    <property type="protein sequence ID" value="KAK7901655.1"/>
    <property type="molecule type" value="Genomic_DNA"/>
</dbReference>
<evidence type="ECO:0000256" key="4">
    <source>
        <dbReference type="ARBA" id="ARBA00023125"/>
    </source>
</evidence>
<organism evidence="8 9">
    <name type="scientific">Mugilogobius chulae</name>
    <name type="common">yellowstripe goby</name>
    <dbReference type="NCBI Taxonomy" id="88201"/>
    <lineage>
        <taxon>Eukaryota</taxon>
        <taxon>Metazoa</taxon>
        <taxon>Chordata</taxon>
        <taxon>Craniata</taxon>
        <taxon>Vertebrata</taxon>
        <taxon>Euteleostomi</taxon>
        <taxon>Actinopterygii</taxon>
        <taxon>Neopterygii</taxon>
        <taxon>Teleostei</taxon>
        <taxon>Neoteleostei</taxon>
        <taxon>Acanthomorphata</taxon>
        <taxon>Gobiaria</taxon>
        <taxon>Gobiiformes</taxon>
        <taxon>Gobioidei</taxon>
        <taxon>Gobiidae</taxon>
        <taxon>Gobionellinae</taxon>
        <taxon>Mugilogobius</taxon>
    </lineage>
</organism>
<dbReference type="AlphaFoldDB" id="A0AAW0NIT9"/>
<name>A0AAW0NIT9_9GOBI</name>
<feature type="compositionally biased region" description="Polar residues" evidence="6">
    <location>
        <begin position="161"/>
        <end position="170"/>
    </location>
</feature>
<evidence type="ECO:0000256" key="2">
    <source>
        <dbReference type="ARBA" id="ARBA00022771"/>
    </source>
</evidence>
<feature type="domain" description="THAP-type" evidence="7">
    <location>
        <begin position="1"/>
        <end position="83"/>
    </location>
</feature>
<keyword evidence="2 5" id="KW-0863">Zinc-finger</keyword>
<keyword evidence="3" id="KW-0862">Zinc</keyword>
<evidence type="ECO:0000313" key="8">
    <source>
        <dbReference type="EMBL" id="KAK7901655.1"/>
    </source>
</evidence>
<evidence type="ECO:0000259" key="7">
    <source>
        <dbReference type="PROSITE" id="PS50950"/>
    </source>
</evidence>
<feature type="region of interest" description="Disordered" evidence="6">
    <location>
        <begin position="161"/>
        <end position="209"/>
    </location>
</feature>
<keyword evidence="4 5" id="KW-0238">DNA-binding</keyword>
<proteinExistence type="predicted"/>
<sequence>MASWRKCVFGCANAGTLYTLPKEEKLREKWLTLIFGNPQHEVRKNLFVCERHFSEDSFQNFGLFKSGFTSKLILQPGAVPTIRGADEPAEAPSYTPRATILDAPTPSPCPTAPSKSTRTVSTQLSAGTLKLHHVRSRGVQATTDTSDSCTETETSWLQLSSTPMKATTSGIVDRPRKRPRLEIEEEEEEDLDISDISLPQPHDSTYEPGASLTEVSEMTEMDTAEDFEDTKYIVFESCLKKLFQTCPICKQHCNLQRRRFGTFVSFTQNCPHCLYHRKWDSQPIMESTPVGNLQLSAAVYFSGASFVKMEKICKAMKLQVHQYDTFRRHSRLFLEPAIYHKWKTDQQLFLEELKKKDKIAVGGDMRADSPGHSAKFGSYTLMELESEKILDIQLVQSNEVGGSFYMEKEGLRRSLDLLQDNNINLDYIVTDRHTQVKTFLRGRNITQYYDVWHMEKGLSKKLDKLSKDKECQLIKKWSAAIKNHMYWAASSSKTGPEKVAKWTSLINHIQNVHTHDDPEFPKCAHPEKVSRDPSKWFQPGSLALYKVEKLLVNKRVLGDVSKLSSDHQTSSLEAFHSVVIRFAPKSVVFPFVGMMCRLYLAGMHFNENVKRAQATSKGKALFKVAYPKYKKGKPTAKPVKTKPTFGYVTELMRLVFNEVFAEPGRFVDQLKSVPVPEDLSAQHEKVSKDEVIAAHVSRFSRAVGGPDQGTETQHTAHQDPETPGVSGVQRMME</sequence>
<reference evidence="9" key="1">
    <citation type="submission" date="2024-04" db="EMBL/GenBank/DDBJ databases">
        <title>Salinicola lusitanus LLJ914,a marine bacterium isolated from the Okinawa Trough.</title>
        <authorList>
            <person name="Li J."/>
        </authorList>
    </citation>
    <scope>NUCLEOTIDE SEQUENCE [LARGE SCALE GENOMIC DNA]</scope>
</reference>
<dbReference type="PANTHER" id="PTHR31751:SF44">
    <property type="entry name" value="SI:CH211-211K8.4-RELATED"/>
    <property type="match status" value="1"/>
</dbReference>
<dbReference type="PANTHER" id="PTHR31751">
    <property type="entry name" value="SI:CH211-108C17.2-RELATED-RELATED"/>
    <property type="match status" value="1"/>
</dbReference>
<keyword evidence="9" id="KW-1185">Reference proteome</keyword>
<dbReference type="PROSITE" id="PS50950">
    <property type="entry name" value="ZF_THAP"/>
    <property type="match status" value="1"/>
</dbReference>
<dbReference type="Pfam" id="PF05485">
    <property type="entry name" value="THAP"/>
    <property type="match status" value="1"/>
</dbReference>
<feature type="region of interest" description="Disordered" evidence="6">
    <location>
        <begin position="98"/>
        <end position="120"/>
    </location>
</feature>
<dbReference type="Proteomes" id="UP001460270">
    <property type="component" value="Unassembled WGS sequence"/>
</dbReference>
<evidence type="ECO:0000256" key="5">
    <source>
        <dbReference type="PROSITE-ProRule" id="PRU00309"/>
    </source>
</evidence>
<dbReference type="SMART" id="SM00692">
    <property type="entry name" value="DM3"/>
    <property type="match status" value="1"/>
</dbReference>